<dbReference type="GO" id="GO:0030151">
    <property type="term" value="F:molybdenum ion binding"/>
    <property type="evidence" value="ECO:0007669"/>
    <property type="project" value="InterPro"/>
</dbReference>
<dbReference type="InterPro" id="IPR002820">
    <property type="entry name" value="Mopterin_CF_biosynth-C_dom"/>
</dbReference>
<protein>
    <recommendedName>
        <fullName evidence="3 6">Cyclic pyranopterin monophosphate synthase</fullName>
        <ecNumber evidence="3 6">4.6.1.17</ecNumber>
    </recommendedName>
    <alternativeName>
        <fullName evidence="6">Molybdenum cofactor biosynthesis protein C</fullName>
    </alternativeName>
</protein>
<dbReference type="GO" id="GO:0006777">
    <property type="term" value="P:Mo-molybdopterin cofactor biosynthetic process"/>
    <property type="evidence" value="ECO:0007669"/>
    <property type="project" value="UniProtKB-UniRule"/>
</dbReference>
<dbReference type="InterPro" id="IPR047594">
    <property type="entry name" value="MoaC_bact/euk"/>
</dbReference>
<dbReference type="AlphaFoldDB" id="A0A9E2BG73"/>
<dbReference type="NCBIfam" id="NF006870">
    <property type="entry name" value="PRK09364.1"/>
    <property type="match status" value="1"/>
</dbReference>
<comment type="function">
    <text evidence="6">Catalyzes the conversion of (8S)-3',8-cyclo-7,8-dihydroguanosine 5'-triphosphate to cyclic pyranopterin monophosphate (cPMP).</text>
</comment>
<dbReference type="CDD" id="cd01420">
    <property type="entry name" value="MoaC_PE"/>
    <property type="match status" value="1"/>
</dbReference>
<evidence type="ECO:0000256" key="3">
    <source>
        <dbReference type="ARBA" id="ARBA00012575"/>
    </source>
</evidence>
<proteinExistence type="inferred from homology"/>
<comment type="catalytic activity">
    <reaction evidence="1 6">
        <text>(8S)-3',8-cyclo-7,8-dihydroguanosine 5'-triphosphate = cyclic pyranopterin phosphate + diphosphate</text>
        <dbReference type="Rhea" id="RHEA:49580"/>
        <dbReference type="ChEBI" id="CHEBI:33019"/>
        <dbReference type="ChEBI" id="CHEBI:59648"/>
        <dbReference type="ChEBI" id="CHEBI:131766"/>
        <dbReference type="EC" id="4.6.1.17"/>
    </reaction>
</comment>
<evidence type="ECO:0000256" key="6">
    <source>
        <dbReference type="HAMAP-Rule" id="MF_01224"/>
    </source>
</evidence>
<evidence type="ECO:0000256" key="2">
    <source>
        <dbReference type="ARBA" id="ARBA00005046"/>
    </source>
</evidence>
<dbReference type="Pfam" id="PF03473">
    <property type="entry name" value="MOSC"/>
    <property type="match status" value="1"/>
</dbReference>
<dbReference type="InterPro" id="IPR011037">
    <property type="entry name" value="Pyrv_Knase-like_insert_dom_sf"/>
</dbReference>
<evidence type="ECO:0000256" key="5">
    <source>
        <dbReference type="ARBA" id="ARBA00023239"/>
    </source>
</evidence>
<evidence type="ECO:0000256" key="4">
    <source>
        <dbReference type="ARBA" id="ARBA00023150"/>
    </source>
</evidence>
<evidence type="ECO:0000313" key="9">
    <source>
        <dbReference type="Proteomes" id="UP000811545"/>
    </source>
</evidence>
<dbReference type="EC" id="4.6.1.17" evidence="3 6"/>
<comment type="caution">
    <text evidence="8">The sequence shown here is derived from an EMBL/GenBank/DDBJ whole genome shotgun (WGS) entry which is preliminary data.</text>
</comment>
<comment type="pathway">
    <text evidence="2 6">Cofactor biosynthesis; molybdopterin biosynthesis.</text>
</comment>
<dbReference type="SUPFAM" id="SSF55040">
    <property type="entry name" value="Molybdenum cofactor biosynthesis protein C, MoaC"/>
    <property type="match status" value="1"/>
</dbReference>
<feature type="binding site" evidence="6">
    <location>
        <begin position="114"/>
        <end position="115"/>
    </location>
    <ligand>
        <name>substrate</name>
    </ligand>
</feature>
<reference evidence="8 9" key="1">
    <citation type="journal article" date="2021" name="bioRxiv">
        <title>Unique metabolic strategies in Hadean analogues reveal hints for primordial physiology.</title>
        <authorList>
            <person name="Nobu M.K."/>
            <person name="Nakai R."/>
            <person name="Tamazawa S."/>
            <person name="Mori H."/>
            <person name="Toyoda A."/>
            <person name="Ijiri A."/>
            <person name="Suzuki S."/>
            <person name="Kurokawa K."/>
            <person name="Kamagata Y."/>
            <person name="Tamaki H."/>
        </authorList>
    </citation>
    <scope>NUCLEOTIDE SEQUENCE [LARGE SCALE GENOMIC DNA]</scope>
    <source>
        <strain evidence="8">BS525</strain>
    </source>
</reference>
<sequence>MNNNEFTHLDEKGQVKMVDVSSKSSSLRTARARGVVKFKENLLSRIVQGDIPKGDVLTVAKVAGIQGAKNTHQLIPLTHPLTLSLIDINFKALNEKELEIISEVRCEGKTGVEMEALTAVAVCSLTVYDMCKSLDREIEISDIALIYKDGGKTGIFRKELGTVCSLNTSQKKGEKKTPVEKLVFVEGRGVEGDAHAGPGNKQVSLLSLKSINKMKTMGVEVEPGSFAENVTVAGISVNLLPIDTILHLGEEVKLKVTQLGKVCVNPCFIGKQVGDCLMPREGIFAEVIEGGKVKRGDKIVAVVKSK</sequence>
<evidence type="ECO:0000259" key="7">
    <source>
        <dbReference type="PROSITE" id="PS51340"/>
    </source>
</evidence>
<keyword evidence="4 6" id="KW-0501">Molybdenum cofactor biosynthesis</keyword>
<dbReference type="Pfam" id="PF01967">
    <property type="entry name" value="MoaC"/>
    <property type="match status" value="1"/>
</dbReference>
<dbReference type="Gene3D" id="2.40.33.20">
    <property type="entry name" value="PK beta-barrel domain-like"/>
    <property type="match status" value="1"/>
</dbReference>
<evidence type="ECO:0000313" key="8">
    <source>
        <dbReference type="EMBL" id="MBT9145006.1"/>
    </source>
</evidence>
<accession>A0A9E2BG73</accession>
<dbReference type="InterPro" id="IPR023045">
    <property type="entry name" value="MoaC"/>
</dbReference>
<dbReference type="EMBL" id="QLTW01000039">
    <property type="protein sequence ID" value="MBT9145006.1"/>
    <property type="molecule type" value="Genomic_DNA"/>
</dbReference>
<dbReference type="HAMAP" id="MF_01224_B">
    <property type="entry name" value="MoaC_B"/>
    <property type="match status" value="1"/>
</dbReference>
<feature type="binding site" evidence="6">
    <location>
        <begin position="77"/>
        <end position="79"/>
    </location>
    <ligand>
        <name>substrate</name>
    </ligand>
</feature>
<comment type="similarity">
    <text evidence="6">Belongs to the MoaC family.</text>
</comment>
<comment type="subunit">
    <text evidence="6">Homohexamer; trimer of dimers.</text>
</comment>
<dbReference type="InterPro" id="IPR005302">
    <property type="entry name" value="MoCF_Sase_C"/>
</dbReference>
<feature type="domain" description="MOSC" evidence="7">
    <location>
        <begin position="177"/>
        <end position="302"/>
    </location>
</feature>
<gene>
    <name evidence="6 8" type="primary">moaC</name>
    <name evidence="8" type="ORF">DDT42_00870</name>
</gene>
<dbReference type="NCBIfam" id="TIGR00581">
    <property type="entry name" value="moaC"/>
    <property type="match status" value="1"/>
</dbReference>
<dbReference type="GO" id="GO:0030170">
    <property type="term" value="F:pyridoxal phosphate binding"/>
    <property type="evidence" value="ECO:0007669"/>
    <property type="project" value="InterPro"/>
</dbReference>
<dbReference type="InterPro" id="IPR036522">
    <property type="entry name" value="MoaC_sf"/>
</dbReference>
<dbReference type="Proteomes" id="UP000811545">
    <property type="component" value="Unassembled WGS sequence"/>
</dbReference>
<dbReference type="GO" id="GO:0061799">
    <property type="term" value="F:cyclic pyranopterin monophosphate synthase activity"/>
    <property type="evidence" value="ECO:0007669"/>
    <property type="project" value="UniProtKB-UniRule"/>
</dbReference>
<keyword evidence="5 6" id="KW-0456">Lyase</keyword>
<evidence type="ECO:0000256" key="1">
    <source>
        <dbReference type="ARBA" id="ARBA00001637"/>
    </source>
</evidence>
<dbReference type="PANTHER" id="PTHR36930:SF1">
    <property type="entry name" value="MOSC DOMAIN-CONTAINING PROTEIN"/>
    <property type="match status" value="1"/>
</dbReference>
<dbReference type="Gene3D" id="3.30.70.640">
    <property type="entry name" value="Molybdopterin cofactor biosynthesis C (MoaC) domain"/>
    <property type="match status" value="1"/>
</dbReference>
<name>A0A9E2BG73_PSYF1</name>
<dbReference type="PANTHER" id="PTHR36930">
    <property type="entry name" value="METAL-SULFUR CLUSTER BIOSYNTHESIS PROTEINS YUAD-RELATED"/>
    <property type="match status" value="1"/>
</dbReference>
<feature type="active site" evidence="6">
    <location>
        <position position="129"/>
    </location>
</feature>
<organism evidence="8 9">
    <name type="scientific">Psychracetigena formicireducens</name>
    <dbReference type="NCBI Taxonomy" id="2986056"/>
    <lineage>
        <taxon>Bacteria</taxon>
        <taxon>Bacillati</taxon>
        <taxon>Candidatus Lithacetigenota</taxon>
        <taxon>Candidatus Psychracetigena</taxon>
    </lineage>
</organism>
<dbReference type="InterPro" id="IPR052716">
    <property type="entry name" value="MOSC_domain"/>
</dbReference>
<dbReference type="PROSITE" id="PS51340">
    <property type="entry name" value="MOSC"/>
    <property type="match status" value="1"/>
</dbReference>
<dbReference type="SUPFAM" id="SSF50800">
    <property type="entry name" value="PK beta-barrel domain-like"/>
    <property type="match status" value="1"/>
</dbReference>